<name>A0A8H5CEE0_9AGAR</name>
<gene>
    <name evidence="1" type="ORF">D9758_013319</name>
</gene>
<proteinExistence type="predicted"/>
<protein>
    <recommendedName>
        <fullName evidence="3">F-box domain-containing protein</fullName>
    </recommendedName>
</protein>
<dbReference type="InterPro" id="IPR032675">
    <property type="entry name" value="LRR_dom_sf"/>
</dbReference>
<dbReference type="Gene3D" id="1.20.1280.50">
    <property type="match status" value="1"/>
</dbReference>
<organism evidence="1 2">
    <name type="scientific">Tetrapyrgos nigripes</name>
    <dbReference type="NCBI Taxonomy" id="182062"/>
    <lineage>
        <taxon>Eukaryota</taxon>
        <taxon>Fungi</taxon>
        <taxon>Dikarya</taxon>
        <taxon>Basidiomycota</taxon>
        <taxon>Agaricomycotina</taxon>
        <taxon>Agaricomycetes</taxon>
        <taxon>Agaricomycetidae</taxon>
        <taxon>Agaricales</taxon>
        <taxon>Marasmiineae</taxon>
        <taxon>Marasmiaceae</taxon>
        <taxon>Tetrapyrgos</taxon>
    </lineage>
</organism>
<dbReference type="Proteomes" id="UP000559256">
    <property type="component" value="Unassembled WGS sequence"/>
</dbReference>
<evidence type="ECO:0000313" key="2">
    <source>
        <dbReference type="Proteomes" id="UP000559256"/>
    </source>
</evidence>
<dbReference type="OrthoDB" id="2269034at2759"/>
<dbReference type="EMBL" id="JAACJM010000186">
    <property type="protein sequence ID" value="KAF5339263.1"/>
    <property type="molecule type" value="Genomic_DNA"/>
</dbReference>
<evidence type="ECO:0000313" key="1">
    <source>
        <dbReference type="EMBL" id="KAF5339263.1"/>
    </source>
</evidence>
<dbReference type="Gene3D" id="3.80.10.10">
    <property type="entry name" value="Ribonuclease Inhibitor"/>
    <property type="match status" value="1"/>
</dbReference>
<dbReference type="SUPFAM" id="SSF81383">
    <property type="entry name" value="F-box domain"/>
    <property type="match status" value="1"/>
</dbReference>
<accession>A0A8H5CEE0</accession>
<dbReference type="AlphaFoldDB" id="A0A8H5CEE0"/>
<reference evidence="1 2" key="1">
    <citation type="journal article" date="2020" name="ISME J.">
        <title>Uncovering the hidden diversity of litter-decomposition mechanisms in mushroom-forming fungi.</title>
        <authorList>
            <person name="Floudas D."/>
            <person name="Bentzer J."/>
            <person name="Ahren D."/>
            <person name="Johansson T."/>
            <person name="Persson P."/>
            <person name="Tunlid A."/>
        </authorList>
    </citation>
    <scope>NUCLEOTIDE SEQUENCE [LARGE SCALE GENOMIC DNA]</scope>
    <source>
        <strain evidence="1 2">CBS 291.85</strain>
    </source>
</reference>
<sequence>MLQFPSTYAFQSLIVHPKNESGTICIYTATSSGGDLISIDTNCNLKPTFERPARSLELNPLQFFLGLLAVGKLQNCKVQVHFDYPQLKVKRRRTYLHPYNRSSAMLNPSESEISPIHPSTNRRVLSIFEALPPEILIEIFSRCCTPGLSVDGREIVAPTLVISQTCSFWRKTALGAPELWSDLSLKIACDQPNTTGDLVDTYLQRSGSSLLSFAISAENKEINKVHFCCLWSILRSLLGSSGRWQSASFHFNRELLKHVDQSLQRKADSPERVYAKLKALSIVSEFGNVSHSEVFVGIWKRAPLLQSLKIDTFDSKAHSLIASECLSKCLRTLVLLTASGSSVSDVIQMVMNHPSLEELSFNIENSRDTRNDDHLPSPFSHSRLRSLSYDSSGCCLQVLKLGGGPFAAAEELVEILTLTPVVTEFELDVEEYLHLLSPVLFQSLTIGEDDPTPDSPLAPKVLPKLTCLRLGFYEDPYPFEDLPQFVPPNPPLPEAILSLVTSRRTLPANSSIAELAHFDLSVYFVTQKIGREWVGSFRSKVEPYLRVLEKDGLELSLDIDIEDWEEEEEEEEE</sequence>
<evidence type="ECO:0008006" key="3">
    <source>
        <dbReference type="Google" id="ProtNLM"/>
    </source>
</evidence>
<dbReference type="InterPro" id="IPR036047">
    <property type="entry name" value="F-box-like_dom_sf"/>
</dbReference>
<keyword evidence="2" id="KW-1185">Reference proteome</keyword>
<comment type="caution">
    <text evidence="1">The sequence shown here is derived from an EMBL/GenBank/DDBJ whole genome shotgun (WGS) entry which is preliminary data.</text>
</comment>